<proteinExistence type="predicted"/>
<reference evidence="1 2" key="1">
    <citation type="journal article" date="2021" name="Sci. Rep.">
        <title>The genome of the diatom Chaetoceros tenuissimus carries an ancient integrated fragment of an extant virus.</title>
        <authorList>
            <person name="Hongo Y."/>
            <person name="Kimura K."/>
            <person name="Takaki Y."/>
            <person name="Yoshida Y."/>
            <person name="Baba S."/>
            <person name="Kobayashi G."/>
            <person name="Nagasaki K."/>
            <person name="Hano T."/>
            <person name="Tomaru Y."/>
        </authorList>
    </citation>
    <scope>NUCLEOTIDE SEQUENCE [LARGE SCALE GENOMIC DNA]</scope>
    <source>
        <strain evidence="1 2">NIES-3715</strain>
    </source>
</reference>
<protein>
    <submittedName>
        <fullName evidence="1">Uncharacterized protein</fullName>
    </submittedName>
</protein>
<organism evidence="1 2">
    <name type="scientific">Chaetoceros tenuissimus</name>
    <dbReference type="NCBI Taxonomy" id="426638"/>
    <lineage>
        <taxon>Eukaryota</taxon>
        <taxon>Sar</taxon>
        <taxon>Stramenopiles</taxon>
        <taxon>Ochrophyta</taxon>
        <taxon>Bacillariophyta</taxon>
        <taxon>Coscinodiscophyceae</taxon>
        <taxon>Chaetocerotophycidae</taxon>
        <taxon>Chaetocerotales</taxon>
        <taxon>Chaetocerotaceae</taxon>
        <taxon>Chaetoceros</taxon>
    </lineage>
</organism>
<name>A0AAD3CKP7_9STRA</name>
<evidence type="ECO:0000313" key="2">
    <source>
        <dbReference type="Proteomes" id="UP001054902"/>
    </source>
</evidence>
<dbReference type="InterPro" id="IPR011989">
    <property type="entry name" value="ARM-like"/>
</dbReference>
<dbReference type="InterPro" id="IPR016024">
    <property type="entry name" value="ARM-type_fold"/>
</dbReference>
<keyword evidence="2" id="KW-1185">Reference proteome</keyword>
<dbReference type="AlphaFoldDB" id="A0AAD3CKP7"/>
<dbReference type="EMBL" id="BLLK01000023">
    <property type="protein sequence ID" value="GFH47338.1"/>
    <property type="molecule type" value="Genomic_DNA"/>
</dbReference>
<dbReference type="SUPFAM" id="SSF48371">
    <property type="entry name" value="ARM repeat"/>
    <property type="match status" value="1"/>
</dbReference>
<comment type="caution">
    <text evidence="1">The sequence shown here is derived from an EMBL/GenBank/DDBJ whole genome shotgun (WGS) entry which is preliminary data.</text>
</comment>
<accession>A0AAD3CKP7</accession>
<evidence type="ECO:0000313" key="1">
    <source>
        <dbReference type="EMBL" id="GFH47338.1"/>
    </source>
</evidence>
<dbReference type="Gene3D" id="1.25.10.10">
    <property type="entry name" value="Leucine-rich Repeat Variant"/>
    <property type="match status" value="1"/>
</dbReference>
<gene>
    <name evidence="1" type="ORF">CTEN210_03813</name>
</gene>
<sequence length="1168" mass="127576">MDPALSIVDKALKGDTGALSFLEQTVSIYIYDSTNPSHPKICGAWDFLNQAFSEVERYDNRIVNARQQGQHGVFLDAHVQMLATMSRKAARRSPTDDQAMVRVCLSNALHFQKNGSNEYANRLITSNQQMRDRFMGRIATITFDFSNHPQNANAITSSFSNPIAMDSLCAVVAANAIATGPHEFSSLIEEWIIPSRSNMPPFSVSSIISHLAAEATGKYAPSGTMDTVKRLFEPLISKVIVIMLADSVGNSDHSESGVGGNHRTTSQRIAAMTIRALDKWCSATICSISNLKKICQQVKVNVIDIISDALYSDSDIVLDALSELLDTLLRNNDQGDDTAAAFAIGAAIPGLSEMMGGGLMEEISNDSKARDDIIIELVAAIGMQRFRFADRQAQGDNDVCRYLTAIARSISSASQRLVRMNDLGNFSGLITLLTKATTHSSLHVYSLALEGFKFLMHPSNDLATKILPVLQSKVIIPLSLVDEDSASDVDLDFDEFERFREFHLAEILSICYTNCRSYYINSCAVALQEFCSPTSTLHPHTALQLEAVLFCLSTVAFEASKRALLTYGTNRAFEVAAKAASSQQKGSVHIDVNALRIDAKSHDDLLAKCTIALSNCQGLIGSSNPLLLSQLCRFLGLYAKWFSSTKIDGVLDMAARMTLLAFNDTASRFGQNSDLLDQMETHPFSQASTALRNILSRAPQKFTNAEAMTALETAWRGIYSDSSHDNKVISLNDKKALGIGITRVLGVHPQEQWASSLPTLSTPIVERIKLLLEAVSQQTQGTSKLDDNLRTMSDEICVLATVIRSFYTVAKKQPNTTLDMVKAPLLSILESVWPFIKHISQNLSTKEIVVSSLSEFLLIVTSLNDGTQDIGILKEACEIAVAIIDTASQQQKVNVNPILEFIEDMVQTFGHLAEVHAVSLISSSTSSDTNQQLFSIIDTLLQKSFQVSQANLNEIENDALSGFFQVCKSCVFHCPALFLQSTAPQDNAKHICLVSVTAAKSTLTSRRVDIVRSAVLYINEIFLLITANLSNANDSQSSRSLVAPKFVELIAPLKDELLITIMQGVCGNFPREVLDPIGTLLFSMLKVLSPSELQESGKKMLNIDAFSLGDSSKQTVMTVFTKGSKAIIPASTIMDLLDDIWTLHQNESGGSSIAGSDQIVSFNSKYSK</sequence>
<dbReference type="Proteomes" id="UP001054902">
    <property type="component" value="Unassembled WGS sequence"/>
</dbReference>